<dbReference type="GO" id="GO:0005737">
    <property type="term" value="C:cytoplasm"/>
    <property type="evidence" value="ECO:0007669"/>
    <property type="project" value="TreeGrafter"/>
</dbReference>
<dbReference type="InterPro" id="IPR053235">
    <property type="entry name" value="Ser_Thr_kinase"/>
</dbReference>
<dbReference type="PROSITE" id="PS50011">
    <property type="entry name" value="PROTEIN_KINASE_DOM"/>
    <property type="match status" value="1"/>
</dbReference>
<name>A0A9X0DMF5_9HELO</name>
<gene>
    <name evidence="2" type="ORF">OCU04_002296</name>
</gene>
<dbReference type="Proteomes" id="UP001152300">
    <property type="component" value="Unassembled WGS sequence"/>
</dbReference>
<evidence type="ECO:0000259" key="1">
    <source>
        <dbReference type="PROSITE" id="PS50011"/>
    </source>
</evidence>
<dbReference type="GO" id="GO:0005524">
    <property type="term" value="F:ATP binding"/>
    <property type="evidence" value="ECO:0007669"/>
    <property type="project" value="InterPro"/>
</dbReference>
<sequence>MIKTDQAKLHSCDSKPYVLKPVSPSIFDFLQSFNEEFNYNHRLRHYLDDNETEKVLVYEYFKSNLLELVDNYAPLPLMARKTILKEVGLALNDLHGKHWIPLDIKPDNVFLNWYVDNEDKFHVDKVQLGDMDCGLRLEGQKLLNYKIGNVMWRSPEGQVGKGIGKPSEVFSFGLLCLYVITCVTCFHPDFENLEVDPEPVILFKLLSNFGPLPDALVKHVHDEKGGALLTDLWEMVVAEERREGYEPFEQWSDGKYLNLDDEAKRLISRMTNLDPAKRASMEDIMTDPYWDGVDSHGVFEITYED</sequence>
<dbReference type="OrthoDB" id="10252171at2759"/>
<dbReference type="InterPro" id="IPR011009">
    <property type="entry name" value="Kinase-like_dom_sf"/>
</dbReference>
<dbReference type="InterPro" id="IPR000719">
    <property type="entry name" value="Prot_kinase_dom"/>
</dbReference>
<feature type="domain" description="Protein kinase" evidence="1">
    <location>
        <begin position="1"/>
        <end position="290"/>
    </location>
</feature>
<dbReference type="AlphaFoldDB" id="A0A9X0DMF5"/>
<reference evidence="2" key="1">
    <citation type="submission" date="2022-11" db="EMBL/GenBank/DDBJ databases">
        <title>Genome Resource of Sclerotinia nivalis Strain SnTB1, a Plant Pathogen Isolated from American Ginseng.</title>
        <authorList>
            <person name="Fan S."/>
        </authorList>
    </citation>
    <scope>NUCLEOTIDE SEQUENCE</scope>
    <source>
        <strain evidence="2">SnTB1</strain>
    </source>
</reference>
<evidence type="ECO:0000313" key="3">
    <source>
        <dbReference type="Proteomes" id="UP001152300"/>
    </source>
</evidence>
<dbReference type="PANTHER" id="PTHR24361:SF678">
    <property type="entry name" value="SPORULATION-SPECIFIC PROTEIN 1"/>
    <property type="match status" value="1"/>
</dbReference>
<organism evidence="2 3">
    <name type="scientific">Sclerotinia nivalis</name>
    <dbReference type="NCBI Taxonomy" id="352851"/>
    <lineage>
        <taxon>Eukaryota</taxon>
        <taxon>Fungi</taxon>
        <taxon>Dikarya</taxon>
        <taxon>Ascomycota</taxon>
        <taxon>Pezizomycotina</taxon>
        <taxon>Leotiomycetes</taxon>
        <taxon>Helotiales</taxon>
        <taxon>Sclerotiniaceae</taxon>
        <taxon>Sclerotinia</taxon>
    </lineage>
</organism>
<comment type="caution">
    <text evidence="2">The sequence shown here is derived from an EMBL/GenBank/DDBJ whole genome shotgun (WGS) entry which is preliminary data.</text>
</comment>
<proteinExistence type="predicted"/>
<dbReference type="PANTHER" id="PTHR24361">
    <property type="entry name" value="MITOGEN-ACTIVATED KINASE KINASE KINASE"/>
    <property type="match status" value="1"/>
</dbReference>
<evidence type="ECO:0000313" key="2">
    <source>
        <dbReference type="EMBL" id="KAJ8068584.1"/>
    </source>
</evidence>
<dbReference type="Pfam" id="PF00069">
    <property type="entry name" value="Pkinase"/>
    <property type="match status" value="1"/>
</dbReference>
<dbReference type="GO" id="GO:0004672">
    <property type="term" value="F:protein kinase activity"/>
    <property type="evidence" value="ECO:0007669"/>
    <property type="project" value="InterPro"/>
</dbReference>
<dbReference type="SUPFAM" id="SSF56112">
    <property type="entry name" value="Protein kinase-like (PK-like)"/>
    <property type="match status" value="1"/>
</dbReference>
<dbReference type="Gene3D" id="1.10.510.10">
    <property type="entry name" value="Transferase(Phosphotransferase) domain 1"/>
    <property type="match status" value="1"/>
</dbReference>
<keyword evidence="3" id="KW-1185">Reference proteome</keyword>
<dbReference type="EMBL" id="JAPEIS010000002">
    <property type="protein sequence ID" value="KAJ8068584.1"/>
    <property type="molecule type" value="Genomic_DNA"/>
</dbReference>
<protein>
    <recommendedName>
        <fullName evidence="1">Protein kinase domain-containing protein</fullName>
    </recommendedName>
</protein>
<accession>A0A9X0DMF5</accession>
<dbReference type="SMART" id="SM00220">
    <property type="entry name" value="S_TKc"/>
    <property type="match status" value="1"/>
</dbReference>